<keyword evidence="8" id="KW-1185">Reference proteome</keyword>
<evidence type="ECO:0000256" key="4">
    <source>
        <dbReference type="ARBA" id="ARBA00022801"/>
    </source>
</evidence>
<dbReference type="AlphaFoldDB" id="A0A139AT44"/>
<feature type="binding site" evidence="5">
    <location>
        <position position="179"/>
    </location>
    <ligand>
        <name>a divalent metal cation</name>
        <dbReference type="ChEBI" id="CHEBI:60240"/>
        <label>2</label>
    </ligand>
</feature>
<name>A0A139AT44_GONPJ</name>
<feature type="binding site" evidence="5">
    <location>
        <position position="154"/>
    </location>
    <ligand>
        <name>a divalent metal cation</name>
        <dbReference type="ChEBI" id="CHEBI:60240"/>
        <label>2</label>
    </ligand>
</feature>
<accession>A0A139AT44</accession>
<evidence type="ECO:0000256" key="6">
    <source>
        <dbReference type="SAM" id="MobiDB-lite"/>
    </source>
</evidence>
<proteinExistence type="inferred from homology"/>
<feature type="binding site" evidence="5">
    <location>
        <position position="229"/>
    </location>
    <ligand>
        <name>a divalent metal cation</name>
        <dbReference type="ChEBI" id="CHEBI:60240"/>
        <label>1</label>
    </ligand>
</feature>
<evidence type="ECO:0000256" key="1">
    <source>
        <dbReference type="ARBA" id="ARBA00009275"/>
    </source>
</evidence>
<dbReference type="GO" id="GO:0008296">
    <property type="term" value="F:3'-5'-DNA exonuclease activity"/>
    <property type="evidence" value="ECO:0007669"/>
    <property type="project" value="EnsemblFungi"/>
</dbReference>
<dbReference type="GO" id="GO:0005829">
    <property type="term" value="C:cytosol"/>
    <property type="evidence" value="ECO:0007669"/>
    <property type="project" value="TreeGrafter"/>
</dbReference>
<dbReference type="STRING" id="1344416.A0A139AT44"/>
<dbReference type="PANTHER" id="PTHR10060:SF15">
    <property type="entry name" value="DEOXYRIBONUCLEASE TATDN1"/>
    <property type="match status" value="1"/>
</dbReference>
<evidence type="ECO:0000256" key="2">
    <source>
        <dbReference type="ARBA" id="ARBA00022722"/>
    </source>
</evidence>
<keyword evidence="3 5" id="KW-0479">Metal-binding</keyword>
<dbReference type="GO" id="GO:0004519">
    <property type="term" value="F:endonuclease activity"/>
    <property type="evidence" value="ECO:0007669"/>
    <property type="project" value="EnsemblFungi"/>
</dbReference>
<feature type="binding site" evidence="5">
    <location>
        <position position="117"/>
    </location>
    <ligand>
        <name>a divalent metal cation</name>
        <dbReference type="ChEBI" id="CHEBI:60240"/>
        <label>1</label>
    </ligand>
</feature>
<dbReference type="PROSITE" id="PS01091">
    <property type="entry name" value="TATD_3"/>
    <property type="match status" value="1"/>
</dbReference>
<dbReference type="OMA" id="YGGSQKH"/>
<sequence>MATPLAAMKLVDIGVNLTDPMFRGVYHNKRAHADDFAHVLQRARDSNVAGMIITGGTLHESQEALEIAKSDRSLYSTVGCHPTRCKEFLSDPDRYTNKLLEVARAGMADGKVVAVGECGLDYDRLHFCPKDVQKRFFPYHFRLSRETGLPLFLHNRASTADFVQIMQEHSSSYTKGIVHSFTGSQEELDQLLAIGDGIYIGVNGCSLKTEENLDVLKRIPLDKLLLETDAPWCEIRPTHASFAYLSPPVPKDKKPSSKSKPMTDNADSGFIRRPKEKFQMGDMVKGRNEPCTMR</sequence>
<protein>
    <submittedName>
        <fullName evidence="7">Mg-dependent DNase</fullName>
    </submittedName>
</protein>
<evidence type="ECO:0000256" key="3">
    <source>
        <dbReference type="ARBA" id="ARBA00022723"/>
    </source>
</evidence>
<dbReference type="Pfam" id="PF01026">
    <property type="entry name" value="TatD_DNase"/>
    <property type="match status" value="1"/>
</dbReference>
<reference evidence="7 8" key="1">
    <citation type="journal article" date="2015" name="Genome Biol. Evol.">
        <title>Phylogenomic analyses indicate that early fungi evolved digesting cell walls of algal ancestors of land plants.</title>
        <authorList>
            <person name="Chang Y."/>
            <person name="Wang S."/>
            <person name="Sekimoto S."/>
            <person name="Aerts A.L."/>
            <person name="Choi C."/>
            <person name="Clum A."/>
            <person name="LaButti K.M."/>
            <person name="Lindquist E.A."/>
            <person name="Yee Ngan C."/>
            <person name="Ohm R.A."/>
            <person name="Salamov A.A."/>
            <person name="Grigoriev I.V."/>
            <person name="Spatafora J.W."/>
            <person name="Berbee M.L."/>
        </authorList>
    </citation>
    <scope>NUCLEOTIDE SEQUENCE [LARGE SCALE GENOMIC DNA]</scope>
    <source>
        <strain evidence="7 8">JEL478</strain>
    </source>
</reference>
<dbReference type="InterPro" id="IPR001130">
    <property type="entry name" value="TatD-like"/>
</dbReference>
<dbReference type="GO" id="GO:0046872">
    <property type="term" value="F:metal ion binding"/>
    <property type="evidence" value="ECO:0007669"/>
    <property type="project" value="UniProtKB-KW"/>
</dbReference>
<keyword evidence="2" id="KW-0540">Nuclease</keyword>
<dbReference type="PANTHER" id="PTHR10060">
    <property type="entry name" value="TATD FAMILY DEOXYRIBONUCLEASE"/>
    <property type="match status" value="1"/>
</dbReference>
<dbReference type="GO" id="GO:0034599">
    <property type="term" value="P:cellular response to oxidative stress"/>
    <property type="evidence" value="ECO:0007669"/>
    <property type="project" value="EnsemblFungi"/>
</dbReference>
<gene>
    <name evidence="7" type="ORF">M427DRAFT_52737</name>
</gene>
<feature type="compositionally biased region" description="Basic and acidic residues" evidence="6">
    <location>
        <begin position="276"/>
        <end position="288"/>
    </location>
</feature>
<dbReference type="InterPro" id="IPR050891">
    <property type="entry name" value="TatD-type_Hydrolase"/>
</dbReference>
<organism evidence="7 8">
    <name type="scientific">Gonapodya prolifera (strain JEL478)</name>
    <name type="common">Monoblepharis prolifera</name>
    <dbReference type="NCBI Taxonomy" id="1344416"/>
    <lineage>
        <taxon>Eukaryota</taxon>
        <taxon>Fungi</taxon>
        <taxon>Fungi incertae sedis</taxon>
        <taxon>Chytridiomycota</taxon>
        <taxon>Chytridiomycota incertae sedis</taxon>
        <taxon>Monoblepharidomycetes</taxon>
        <taxon>Monoblepharidales</taxon>
        <taxon>Gonapodyaceae</taxon>
        <taxon>Gonapodya</taxon>
    </lineage>
</organism>
<dbReference type="EMBL" id="KQ965737">
    <property type="protein sequence ID" value="KXS19906.1"/>
    <property type="molecule type" value="Genomic_DNA"/>
</dbReference>
<evidence type="ECO:0000256" key="5">
    <source>
        <dbReference type="PIRSR" id="PIRSR005902-1"/>
    </source>
</evidence>
<dbReference type="InterPro" id="IPR032466">
    <property type="entry name" value="Metal_Hydrolase"/>
</dbReference>
<dbReference type="InterPro" id="IPR018228">
    <property type="entry name" value="DNase_TatD-rel_CS"/>
</dbReference>
<dbReference type="Proteomes" id="UP000070544">
    <property type="component" value="Unassembled WGS sequence"/>
</dbReference>
<feature type="region of interest" description="Disordered" evidence="6">
    <location>
        <begin position="245"/>
        <end position="294"/>
    </location>
</feature>
<evidence type="ECO:0000313" key="8">
    <source>
        <dbReference type="Proteomes" id="UP000070544"/>
    </source>
</evidence>
<dbReference type="Gene3D" id="3.20.20.140">
    <property type="entry name" value="Metal-dependent hydrolases"/>
    <property type="match status" value="1"/>
</dbReference>
<dbReference type="GO" id="GO:0006309">
    <property type="term" value="P:apoptotic DNA fragmentation"/>
    <property type="evidence" value="ECO:0007669"/>
    <property type="project" value="EnsemblFungi"/>
</dbReference>
<evidence type="ECO:0000313" key="7">
    <source>
        <dbReference type="EMBL" id="KXS19906.1"/>
    </source>
</evidence>
<keyword evidence="4" id="KW-0378">Hydrolase</keyword>
<comment type="similarity">
    <text evidence="1">Belongs to the metallo-dependent hydrolases superfamily. TatD-type hydrolase family.</text>
</comment>
<dbReference type="OrthoDB" id="6079689at2759"/>
<dbReference type="SUPFAM" id="SSF51556">
    <property type="entry name" value="Metallo-dependent hydrolases"/>
    <property type="match status" value="1"/>
</dbReference>
<dbReference type="CDD" id="cd01310">
    <property type="entry name" value="TatD_DNAse"/>
    <property type="match status" value="1"/>
</dbReference>
<dbReference type="PIRSF" id="PIRSF005902">
    <property type="entry name" value="DNase_TatD"/>
    <property type="match status" value="1"/>
</dbReference>